<evidence type="ECO:0000256" key="2">
    <source>
        <dbReference type="ARBA" id="ARBA00009677"/>
    </source>
</evidence>
<proteinExistence type="inferred from homology"/>
<dbReference type="GO" id="GO:0071978">
    <property type="term" value="P:bacterial-type flagellum-dependent swarming motility"/>
    <property type="evidence" value="ECO:0007669"/>
    <property type="project" value="TreeGrafter"/>
</dbReference>
<dbReference type="InterPro" id="IPR053967">
    <property type="entry name" value="LlgE_F_G-like_D1"/>
</dbReference>
<dbReference type="PANTHER" id="PTHR30435:SF1">
    <property type="entry name" value="FLAGELLAR HOOK PROTEIN FLGE"/>
    <property type="match status" value="1"/>
</dbReference>
<keyword evidence="10" id="KW-0966">Cell projection</keyword>
<keyword evidence="10" id="KW-0969">Cilium</keyword>
<evidence type="ECO:0000256" key="1">
    <source>
        <dbReference type="ARBA" id="ARBA00004117"/>
    </source>
</evidence>
<dbReference type="InterPro" id="IPR001444">
    <property type="entry name" value="Flag_bb_rod_N"/>
</dbReference>
<keyword evidence="4 5" id="KW-0975">Bacterial flagellum</keyword>
<dbReference type="Pfam" id="PF06429">
    <property type="entry name" value="Flg_bbr_C"/>
    <property type="match status" value="1"/>
</dbReference>
<dbReference type="AlphaFoldDB" id="A0A4R3KVK5"/>
<feature type="domain" description="Flagellar hook protein FlgE/F/G-like D1" evidence="9">
    <location>
        <begin position="95"/>
        <end position="154"/>
    </location>
</feature>
<keyword evidence="10" id="KW-0282">Flagellum</keyword>
<name>A0A4R3KVK5_9FIRM</name>
<evidence type="ECO:0000313" key="10">
    <source>
        <dbReference type="EMBL" id="TCS89661.1"/>
    </source>
</evidence>
<dbReference type="GO" id="GO:0005829">
    <property type="term" value="C:cytosol"/>
    <property type="evidence" value="ECO:0007669"/>
    <property type="project" value="TreeGrafter"/>
</dbReference>
<evidence type="ECO:0000256" key="4">
    <source>
        <dbReference type="ARBA" id="ARBA00023143"/>
    </source>
</evidence>
<evidence type="ECO:0000256" key="5">
    <source>
        <dbReference type="RuleBase" id="RU362116"/>
    </source>
</evidence>
<dbReference type="InterPro" id="IPR037058">
    <property type="entry name" value="Falgellar_hook_FlgE_sf"/>
</dbReference>
<dbReference type="InterPro" id="IPR020013">
    <property type="entry name" value="Flagellar_FlgE/F/G"/>
</dbReference>
<organism evidence="10 11">
    <name type="scientific">Keratinibaculum paraultunense</name>
    <dbReference type="NCBI Taxonomy" id="1278232"/>
    <lineage>
        <taxon>Bacteria</taxon>
        <taxon>Bacillati</taxon>
        <taxon>Bacillota</taxon>
        <taxon>Tissierellia</taxon>
        <taxon>Tissierellales</taxon>
        <taxon>Tepidimicrobiaceae</taxon>
        <taxon>Keratinibaculum</taxon>
    </lineage>
</organism>
<gene>
    <name evidence="10" type="ORF">EDD65_105135</name>
</gene>
<evidence type="ECO:0000256" key="3">
    <source>
        <dbReference type="ARBA" id="ARBA00019015"/>
    </source>
</evidence>
<evidence type="ECO:0000259" key="8">
    <source>
        <dbReference type="Pfam" id="PF07559"/>
    </source>
</evidence>
<dbReference type="InterPro" id="IPR037925">
    <property type="entry name" value="FlgE/F/G-like"/>
</dbReference>
<dbReference type="NCBIfam" id="TIGR03506">
    <property type="entry name" value="FlgEFG_subfam"/>
    <property type="match status" value="1"/>
</dbReference>
<protein>
    <recommendedName>
        <fullName evidence="3 5">Flagellar hook protein FlgE</fullName>
    </recommendedName>
</protein>
<evidence type="ECO:0000313" key="11">
    <source>
        <dbReference type="Proteomes" id="UP000294567"/>
    </source>
</evidence>
<dbReference type="Proteomes" id="UP000294567">
    <property type="component" value="Unassembled WGS sequence"/>
</dbReference>
<dbReference type="Pfam" id="PF22692">
    <property type="entry name" value="LlgE_F_G_D1"/>
    <property type="match status" value="1"/>
</dbReference>
<dbReference type="Pfam" id="PF00460">
    <property type="entry name" value="Flg_bb_rod"/>
    <property type="match status" value="1"/>
</dbReference>
<dbReference type="GO" id="GO:0009424">
    <property type="term" value="C:bacterial-type flagellum hook"/>
    <property type="evidence" value="ECO:0007669"/>
    <property type="project" value="TreeGrafter"/>
</dbReference>
<feature type="domain" description="Flagellar basal-body/hook protein C-terminal" evidence="7">
    <location>
        <begin position="420"/>
        <end position="464"/>
    </location>
</feature>
<dbReference type="RefSeq" id="WP_132027241.1">
    <property type="nucleotide sequence ID" value="NZ_CP068564.1"/>
</dbReference>
<dbReference type="Gene3D" id="2.60.98.20">
    <property type="entry name" value="Flagellar hook protein FlgE"/>
    <property type="match status" value="1"/>
</dbReference>
<feature type="domain" description="Flagellar basal body rod protein N-terminal" evidence="6">
    <location>
        <begin position="5"/>
        <end position="35"/>
    </location>
</feature>
<dbReference type="EMBL" id="SMAE01000005">
    <property type="protein sequence ID" value="TCS89661.1"/>
    <property type="molecule type" value="Genomic_DNA"/>
</dbReference>
<evidence type="ECO:0000259" key="7">
    <source>
        <dbReference type="Pfam" id="PF06429"/>
    </source>
</evidence>
<accession>A0A4R3KVK5</accession>
<dbReference type="InterPro" id="IPR010930">
    <property type="entry name" value="Flg_bb/hook_C_dom"/>
</dbReference>
<comment type="caution">
    <text evidence="10">The sequence shown here is derived from an EMBL/GenBank/DDBJ whole genome shotgun (WGS) entry which is preliminary data.</text>
</comment>
<evidence type="ECO:0000259" key="6">
    <source>
        <dbReference type="Pfam" id="PF00460"/>
    </source>
</evidence>
<dbReference type="InterPro" id="IPR011491">
    <property type="entry name" value="FlgE_D2"/>
</dbReference>
<dbReference type="OrthoDB" id="9804559at2"/>
<feature type="domain" description="Flagellar hook protein FlgE D2" evidence="8">
    <location>
        <begin position="188"/>
        <end position="345"/>
    </location>
</feature>
<comment type="subcellular location">
    <subcellularLocation>
        <location evidence="1 5">Bacterial flagellum basal body</location>
    </subcellularLocation>
</comment>
<comment type="similarity">
    <text evidence="2 5">Belongs to the flagella basal body rod proteins family.</text>
</comment>
<evidence type="ECO:0000259" key="9">
    <source>
        <dbReference type="Pfam" id="PF22692"/>
    </source>
</evidence>
<comment type="function">
    <text evidence="5">A flexible structure which links the flagellar filament to the drive apparatus in the basal body.</text>
</comment>
<dbReference type="GO" id="GO:0009425">
    <property type="term" value="C:bacterial-type flagellum basal body"/>
    <property type="evidence" value="ECO:0007669"/>
    <property type="project" value="UniProtKB-SubCell"/>
</dbReference>
<sequence length="466" mass="51125">MMRSMYSGISGLRVHQNKMDVIGNNIANVNTVGYKRGAMTFQEVFSQVIRGASAPQEGRGGTNPQQIGLGVSIGSINTIHSKGPAQRTDNPEDLMIDGEGFFVVSDDTNFENRYYTRAGNFTLDRDGNLVTADGYKVLGYLADEDGNITSEIGGIRINRSETKAPTATTKIIFEGNLDSRIEAGDQNAHKADTVIKDSLGNSYIITFKFVKNEIKTGDDDKAFSWTMSVDRITDQATGNYVEATDLKDVLENNNELKLIFNAEGKLVSIGGSPVEGEDAETFRFELTNLNAIKFNRNRDEKEIDKVAPSGNFSDIILFSSDDKDSYRLLTQYANDMDAKPYAKDGNSSGKLEGYSIDDTGTVVGIFTNGERKALGQIMLAKFDNPMGLQKMGNNFFVDTRNSGEPQFGRAASSGYGPIAAGTLEMSNVDLSMEFTEMITTQRGFQANSRIITTSDEMLQELVNMKR</sequence>
<keyword evidence="11" id="KW-1185">Reference proteome</keyword>
<dbReference type="Pfam" id="PF07559">
    <property type="entry name" value="FlgE_D2"/>
    <property type="match status" value="1"/>
</dbReference>
<dbReference type="SUPFAM" id="SSF117143">
    <property type="entry name" value="Flagellar hook protein flgE"/>
    <property type="match status" value="1"/>
</dbReference>
<dbReference type="PANTHER" id="PTHR30435">
    <property type="entry name" value="FLAGELLAR PROTEIN"/>
    <property type="match status" value="1"/>
</dbReference>
<reference evidence="10 11" key="1">
    <citation type="submission" date="2019-03" db="EMBL/GenBank/DDBJ databases">
        <title>Genomic Encyclopedia of Type Strains, Phase IV (KMG-IV): sequencing the most valuable type-strain genomes for metagenomic binning, comparative biology and taxonomic classification.</title>
        <authorList>
            <person name="Goeker M."/>
        </authorList>
    </citation>
    <scope>NUCLEOTIDE SEQUENCE [LARGE SCALE GENOMIC DNA]</scope>
    <source>
        <strain evidence="10 11">DSM 26752</strain>
    </source>
</reference>